<accession>A0AAV2FCP2</accession>
<keyword evidence="3" id="KW-1185">Reference proteome</keyword>
<name>A0AAV2FCP2_9ROSI</name>
<protein>
    <submittedName>
        <fullName evidence="2">Uncharacterized protein</fullName>
    </submittedName>
</protein>
<dbReference type="Proteomes" id="UP001497516">
    <property type="component" value="Chromosome 6"/>
</dbReference>
<dbReference type="EMBL" id="OZ034819">
    <property type="protein sequence ID" value="CAL1396059.1"/>
    <property type="molecule type" value="Genomic_DNA"/>
</dbReference>
<reference evidence="2 3" key="1">
    <citation type="submission" date="2024-04" db="EMBL/GenBank/DDBJ databases">
        <authorList>
            <person name="Fracassetti M."/>
        </authorList>
    </citation>
    <scope>NUCLEOTIDE SEQUENCE [LARGE SCALE GENOMIC DNA]</scope>
</reference>
<evidence type="ECO:0000256" key="1">
    <source>
        <dbReference type="SAM" id="MobiDB-lite"/>
    </source>
</evidence>
<dbReference type="AlphaFoldDB" id="A0AAV2FCP2"/>
<evidence type="ECO:0000313" key="2">
    <source>
        <dbReference type="EMBL" id="CAL1396059.1"/>
    </source>
</evidence>
<sequence length="75" mass="8365">MFALNGQPKDVVHDWSIGVSRIKDSSGNWMAMDHKSSRGVGGIHSGCGREDGLRTRESRPDYERGSHGRTMEQFC</sequence>
<proteinExistence type="predicted"/>
<organism evidence="2 3">
    <name type="scientific">Linum trigynum</name>
    <dbReference type="NCBI Taxonomy" id="586398"/>
    <lineage>
        <taxon>Eukaryota</taxon>
        <taxon>Viridiplantae</taxon>
        <taxon>Streptophyta</taxon>
        <taxon>Embryophyta</taxon>
        <taxon>Tracheophyta</taxon>
        <taxon>Spermatophyta</taxon>
        <taxon>Magnoliopsida</taxon>
        <taxon>eudicotyledons</taxon>
        <taxon>Gunneridae</taxon>
        <taxon>Pentapetalae</taxon>
        <taxon>rosids</taxon>
        <taxon>fabids</taxon>
        <taxon>Malpighiales</taxon>
        <taxon>Linaceae</taxon>
        <taxon>Linum</taxon>
    </lineage>
</organism>
<feature type="region of interest" description="Disordered" evidence="1">
    <location>
        <begin position="34"/>
        <end position="75"/>
    </location>
</feature>
<feature type="compositionally biased region" description="Basic and acidic residues" evidence="1">
    <location>
        <begin position="47"/>
        <end position="75"/>
    </location>
</feature>
<gene>
    <name evidence="2" type="ORF">LTRI10_LOCUS36446</name>
</gene>
<evidence type="ECO:0000313" key="3">
    <source>
        <dbReference type="Proteomes" id="UP001497516"/>
    </source>
</evidence>